<dbReference type="InterPro" id="IPR018114">
    <property type="entry name" value="TRYPSIN_HIS"/>
</dbReference>
<dbReference type="PATRIC" id="fig|1177154.3.peg.2947"/>
<comment type="caution">
    <text evidence="9">The sequence shown here is derived from an EMBL/GenBank/DDBJ whole genome shotgun (WGS) entry which is preliminary data.</text>
</comment>
<dbReference type="Proteomes" id="UP000029444">
    <property type="component" value="Unassembled WGS sequence"/>
</dbReference>
<dbReference type="FunFam" id="2.40.10.10:FF:000068">
    <property type="entry name" value="transmembrane protease serine 2"/>
    <property type="match status" value="1"/>
</dbReference>
<evidence type="ECO:0000256" key="1">
    <source>
        <dbReference type="ARBA" id="ARBA00007664"/>
    </source>
</evidence>
<dbReference type="InterPro" id="IPR033116">
    <property type="entry name" value="TRYPSIN_SER"/>
</dbReference>
<evidence type="ECO:0000313" key="9">
    <source>
        <dbReference type="EMBL" id="KGD63919.1"/>
    </source>
</evidence>
<dbReference type="CDD" id="cd00190">
    <property type="entry name" value="Tryp_SPc"/>
    <property type="match status" value="1"/>
</dbReference>
<dbReference type="PROSITE" id="PS00134">
    <property type="entry name" value="TRYPSIN_HIS"/>
    <property type="match status" value="1"/>
</dbReference>
<dbReference type="Gene3D" id="2.40.10.10">
    <property type="entry name" value="Trypsin-like serine proteases"/>
    <property type="match status" value="1"/>
</dbReference>
<gene>
    <name evidence="9" type="ORF">Y5S_02909</name>
</gene>
<evidence type="ECO:0000256" key="2">
    <source>
        <dbReference type="ARBA" id="ARBA00022670"/>
    </source>
</evidence>
<dbReference type="eggNOG" id="COG5640">
    <property type="taxonomic scope" value="Bacteria"/>
</dbReference>
<protein>
    <submittedName>
        <fullName evidence="9">Serine endopeptidase</fullName>
    </submittedName>
</protein>
<sequence length="549" mass="58093">MYRLIVVLFFYASLVQTVSAAEAQPRIIGGQDVTAVRPWMAEVEISRSGDPANSSTLCGGTLIAPQWVVTAAHCVVGDGVTLSPNILFVSLGGTNRFGSALEQHSVNAVLVHPSYRSDNYHNDIALLRLKSSSQLKTMDLAKAEVIDSVAANPKESLLALGWGYTSNKDQTLSDTLQQVQLDYVSSGYCASQWSELWRGQLCAGEMDPAPVAQDTCRGDSGGPLIYSQDGQQWLVGITSYGHETCATDGIPAVYTRIDQYLDWLESATSGLLVDLETQGLPEKRYLAPGSTLTLNASLVNRSIVNMATNVGLTVRHAAGLEVSVAGWNCTAAGTQQTRCTAGKNLYVGDGLGAITLRFSNDGQDWAGNVSVRPYSDGHDYFSLPSESFKLVFSDQPDVVLNVSSQRRADGNVVMTARVENAATHRTASRVRVGFQMPDGWQAQVPDSCYGTTLVQCGLGDLVPGAVAVQQLILKGSGNGLVSVKVWTDNGDFPSNDNQAASYPALARNVVSSNTASSGGEGSGGGGGGALSGLVVLLLAGGAIRRRLYQ</sequence>
<evidence type="ECO:0000259" key="8">
    <source>
        <dbReference type="PROSITE" id="PS50240"/>
    </source>
</evidence>
<feature type="domain" description="Peptidase S1" evidence="8">
    <location>
        <begin position="27"/>
        <end position="269"/>
    </location>
</feature>
<dbReference type="OrthoDB" id="9813836at2"/>
<dbReference type="PANTHER" id="PTHR24276">
    <property type="entry name" value="POLYSERASE-RELATED"/>
    <property type="match status" value="1"/>
</dbReference>
<evidence type="ECO:0000256" key="5">
    <source>
        <dbReference type="ARBA" id="ARBA00023157"/>
    </source>
</evidence>
<dbReference type="InterPro" id="IPR050430">
    <property type="entry name" value="Peptidase_S1"/>
</dbReference>
<dbReference type="Pfam" id="PF00089">
    <property type="entry name" value="Trypsin"/>
    <property type="match status" value="1"/>
</dbReference>
<name>A0A095SHT0_9GAMM</name>
<dbReference type="GO" id="GO:0004252">
    <property type="term" value="F:serine-type endopeptidase activity"/>
    <property type="evidence" value="ECO:0007669"/>
    <property type="project" value="InterPro"/>
</dbReference>
<keyword evidence="3 6" id="KW-0378">Hydrolase</keyword>
<dbReference type="PANTHER" id="PTHR24276:SF98">
    <property type="entry name" value="FI18310P1-RELATED"/>
    <property type="match status" value="1"/>
</dbReference>
<keyword evidence="5" id="KW-1015">Disulfide bond</keyword>
<feature type="signal peptide" evidence="7">
    <location>
        <begin position="1"/>
        <end position="20"/>
    </location>
</feature>
<proteinExistence type="inferred from homology"/>
<dbReference type="STRING" id="1177154.Y5S_02909"/>
<dbReference type="InterPro" id="IPR001254">
    <property type="entry name" value="Trypsin_dom"/>
</dbReference>
<dbReference type="InterPro" id="IPR001314">
    <property type="entry name" value="Peptidase_S1A"/>
</dbReference>
<dbReference type="InterPro" id="IPR043504">
    <property type="entry name" value="Peptidase_S1_PA_chymotrypsin"/>
</dbReference>
<comment type="similarity">
    <text evidence="1">Belongs to the peptidase S1 family.</text>
</comment>
<evidence type="ECO:0000256" key="4">
    <source>
        <dbReference type="ARBA" id="ARBA00022825"/>
    </source>
</evidence>
<evidence type="ECO:0000313" key="10">
    <source>
        <dbReference type="Proteomes" id="UP000029444"/>
    </source>
</evidence>
<evidence type="ECO:0000256" key="7">
    <source>
        <dbReference type="SAM" id="SignalP"/>
    </source>
</evidence>
<dbReference type="InterPro" id="IPR009003">
    <property type="entry name" value="Peptidase_S1_PA"/>
</dbReference>
<evidence type="ECO:0000256" key="3">
    <source>
        <dbReference type="ARBA" id="ARBA00022801"/>
    </source>
</evidence>
<accession>A0A095SHT0</accession>
<dbReference type="PRINTS" id="PR00722">
    <property type="entry name" value="CHYMOTRYPSIN"/>
</dbReference>
<reference evidence="9 10" key="1">
    <citation type="submission" date="2012-09" db="EMBL/GenBank/DDBJ databases">
        <title>Genome Sequence of alkane-degrading Bacterium Alcanivorax sp. 19-m-6.</title>
        <authorList>
            <person name="Lai Q."/>
            <person name="Shao Z."/>
        </authorList>
    </citation>
    <scope>NUCLEOTIDE SEQUENCE [LARGE SCALE GENOMIC DNA]</scope>
    <source>
        <strain evidence="9 10">19-m-6</strain>
    </source>
</reference>
<keyword evidence="2 6" id="KW-0645">Protease</keyword>
<dbReference type="EMBL" id="ARXV01000013">
    <property type="protein sequence ID" value="KGD63919.1"/>
    <property type="molecule type" value="Genomic_DNA"/>
</dbReference>
<organism evidence="9 10">
    <name type="scientific">Alcanivorax nanhaiticus</name>
    <dbReference type="NCBI Taxonomy" id="1177154"/>
    <lineage>
        <taxon>Bacteria</taxon>
        <taxon>Pseudomonadati</taxon>
        <taxon>Pseudomonadota</taxon>
        <taxon>Gammaproteobacteria</taxon>
        <taxon>Oceanospirillales</taxon>
        <taxon>Alcanivoracaceae</taxon>
        <taxon>Alcanivorax</taxon>
    </lineage>
</organism>
<dbReference type="SMART" id="SM00020">
    <property type="entry name" value="Tryp_SPc"/>
    <property type="match status" value="1"/>
</dbReference>
<keyword evidence="7" id="KW-0732">Signal</keyword>
<dbReference type="RefSeq" id="WP_035233976.1">
    <property type="nucleotide sequence ID" value="NZ_ARXV01000013.1"/>
</dbReference>
<dbReference type="PROSITE" id="PS00135">
    <property type="entry name" value="TRYPSIN_SER"/>
    <property type="match status" value="1"/>
</dbReference>
<dbReference type="GO" id="GO:0006508">
    <property type="term" value="P:proteolysis"/>
    <property type="evidence" value="ECO:0007669"/>
    <property type="project" value="UniProtKB-KW"/>
</dbReference>
<keyword evidence="4 6" id="KW-0720">Serine protease</keyword>
<dbReference type="SUPFAM" id="SSF50494">
    <property type="entry name" value="Trypsin-like serine proteases"/>
    <property type="match status" value="1"/>
</dbReference>
<evidence type="ECO:0000256" key="6">
    <source>
        <dbReference type="RuleBase" id="RU363034"/>
    </source>
</evidence>
<keyword evidence="10" id="KW-1185">Reference proteome</keyword>
<dbReference type="PROSITE" id="PS50240">
    <property type="entry name" value="TRYPSIN_DOM"/>
    <property type="match status" value="1"/>
</dbReference>
<dbReference type="AlphaFoldDB" id="A0A095SHT0"/>
<feature type="chain" id="PRO_5001917977" evidence="7">
    <location>
        <begin position="21"/>
        <end position="549"/>
    </location>
</feature>
<dbReference type="FunFam" id="2.40.10.10:FF:000036">
    <property type="entry name" value="Trypsin beta"/>
    <property type="match status" value="1"/>
</dbReference>